<evidence type="ECO:0000313" key="2">
    <source>
        <dbReference type="EMBL" id="QAT66804.1"/>
    </source>
</evidence>
<evidence type="ECO:0000313" key="3">
    <source>
        <dbReference type="Proteomes" id="UP000288675"/>
    </source>
</evidence>
<reference evidence="2 3" key="1">
    <citation type="submission" date="2019-01" db="EMBL/GenBank/DDBJ databases">
        <title>Genome sequence of Bacillus glycinifermentans SRCM103574.</title>
        <authorList>
            <person name="Kong H.-J."/>
            <person name="Jeong S.-Y."/>
            <person name="Jeong D.-Y."/>
        </authorList>
    </citation>
    <scope>NUCLEOTIDE SEQUENCE [LARGE SCALE GENOMIC DNA]</scope>
    <source>
        <strain evidence="2 3">SRCM103574</strain>
    </source>
</reference>
<dbReference type="InterPro" id="IPR003594">
    <property type="entry name" value="HATPase_dom"/>
</dbReference>
<dbReference type="AlphaFoldDB" id="A0AAJ3Z1Y0"/>
<evidence type="ECO:0000259" key="1">
    <source>
        <dbReference type="Pfam" id="PF02518"/>
    </source>
</evidence>
<dbReference type="GO" id="GO:0005524">
    <property type="term" value="F:ATP binding"/>
    <property type="evidence" value="ECO:0007669"/>
    <property type="project" value="UniProtKB-KW"/>
</dbReference>
<protein>
    <submittedName>
        <fullName evidence="2">ATP-binding protein</fullName>
    </submittedName>
</protein>
<gene>
    <name evidence="2" type="ORF">EQZ20_19295</name>
</gene>
<dbReference type="EMBL" id="CP035232">
    <property type="protein sequence ID" value="QAT66804.1"/>
    <property type="molecule type" value="Genomic_DNA"/>
</dbReference>
<dbReference type="SUPFAM" id="SSF55874">
    <property type="entry name" value="ATPase domain of HSP90 chaperone/DNA topoisomerase II/histidine kinase"/>
    <property type="match status" value="1"/>
</dbReference>
<keyword evidence="2" id="KW-0067">ATP-binding</keyword>
<dbReference type="InterPro" id="IPR036890">
    <property type="entry name" value="HATPase_C_sf"/>
</dbReference>
<name>A0AAJ3Z1Y0_9BACI</name>
<keyword evidence="2" id="KW-0547">Nucleotide-binding</keyword>
<organism evidence="2 3">
    <name type="scientific">Bacillus glycinifermentans</name>
    <dbReference type="NCBI Taxonomy" id="1664069"/>
    <lineage>
        <taxon>Bacteria</taxon>
        <taxon>Bacillati</taxon>
        <taxon>Bacillota</taxon>
        <taxon>Bacilli</taxon>
        <taxon>Bacillales</taxon>
        <taxon>Bacillaceae</taxon>
        <taxon>Bacillus</taxon>
    </lineage>
</organism>
<accession>A0AAJ3Z1Y0</accession>
<dbReference type="Pfam" id="PF02518">
    <property type="entry name" value="HATPase_c"/>
    <property type="match status" value="1"/>
</dbReference>
<dbReference type="Gene3D" id="3.30.565.10">
    <property type="entry name" value="Histidine kinase-like ATPase, C-terminal domain"/>
    <property type="match status" value="1"/>
</dbReference>
<feature type="domain" description="Histidine kinase/HSP90-like ATPase" evidence="1">
    <location>
        <begin position="147"/>
        <end position="255"/>
    </location>
</feature>
<sequence length="303" mass="34847">MFLLNVKLPYRFTKDTMGGLIDKVITKDFFPKDQEITFDFCSLDYIEPSGVTILSNLFEWLKARDVRVKLKTPKKVPIGRDSGLKYLDDSMFFNRYLRKTLYNNSRVRKTTLELQNVTYSGSYQWLGSTFIPWLSKEMCLSQSSLDTIKMCFGEIFNNINDHAEENIGCIFAQHYPRINEIQISISDFGIGIPNTIRKVDPFLTDTEAIEKAVEEGYSSKSTPQNRGVGLSTLVKNVVGNYGGKVHIQSLHGILTCKQNNSNEVWIKSKQGNSYYPGTFIEIVLDTRNFEEEINDKEEFEWDL</sequence>
<proteinExistence type="predicted"/>
<dbReference type="Proteomes" id="UP000288675">
    <property type="component" value="Chromosome"/>
</dbReference>